<evidence type="ECO:0000313" key="3">
    <source>
        <dbReference type="Proteomes" id="UP001149090"/>
    </source>
</evidence>
<dbReference type="InterPro" id="IPR029021">
    <property type="entry name" value="Prot-tyrosine_phosphatase-like"/>
</dbReference>
<dbReference type="SMART" id="SM01301">
    <property type="entry name" value="PTPlike_phytase"/>
    <property type="match status" value="1"/>
</dbReference>
<proteinExistence type="predicted"/>
<evidence type="ECO:0000313" key="2">
    <source>
        <dbReference type="EMBL" id="KAJ5066782.1"/>
    </source>
</evidence>
<gene>
    <name evidence="2" type="ORF">M0811_03126</name>
</gene>
<dbReference type="Gene3D" id="3.90.190.10">
    <property type="entry name" value="Protein tyrosine phosphatase superfamily"/>
    <property type="match status" value="1"/>
</dbReference>
<dbReference type="SUPFAM" id="SSF52799">
    <property type="entry name" value="(Phosphotyrosine protein) phosphatases II"/>
    <property type="match status" value="1"/>
</dbReference>
<dbReference type="PROSITE" id="PS50056">
    <property type="entry name" value="TYR_PHOSPHATASE_2"/>
    <property type="match status" value="1"/>
</dbReference>
<dbReference type="InterPro" id="IPR000387">
    <property type="entry name" value="Tyr_Pase_dom"/>
</dbReference>
<accession>A0A9Q0L5P6</accession>
<keyword evidence="3" id="KW-1185">Reference proteome</keyword>
<protein>
    <submittedName>
        <fullName evidence="2">Tyrosine specific protein phosphatase and dual specificity protein phosphatase</fullName>
    </submittedName>
</protein>
<comment type="caution">
    <text evidence="2">The sequence shown here is derived from an EMBL/GenBank/DDBJ whole genome shotgun (WGS) entry which is preliminary data.</text>
</comment>
<dbReference type="Gene3D" id="3.30.70.1690">
    <property type="match status" value="1"/>
</dbReference>
<name>A0A9Q0L5P6_ANAIG</name>
<dbReference type="AlphaFoldDB" id="A0A9Q0L5P6"/>
<sequence length="288" mass="34320">MQKKLNILHKPILVFDSLLKSTLPQHFRQIVLQKTPQKQFQIGSGAFSEKQIETIKKKLSKEIKKITVVDLRKETHAYLNGLPISWYGKHNWTNRKKTNEEVELDTLKKITELKTEKNVKIYEIKEKMEDNENIKAKEKIVPVHLLETESEFAKRMGFDYKRFYINDHMLPSPFTEVDRFVNFFKSISLDETLFFHCRGGWGRTTTFLIMQDILKNHNKKPLLFFIQKHQRFGGLNLFQISSSWKKKYSKQRKNFISLFYRYANYASSSDYSLSFSNWMKTKENIIKI</sequence>
<dbReference type="EMBL" id="JAPDFW010000136">
    <property type="protein sequence ID" value="KAJ5066782.1"/>
    <property type="molecule type" value="Genomic_DNA"/>
</dbReference>
<dbReference type="InterPro" id="IPR016130">
    <property type="entry name" value="Tyr_Pase_AS"/>
</dbReference>
<evidence type="ECO:0000259" key="1">
    <source>
        <dbReference type="PROSITE" id="PS50056"/>
    </source>
</evidence>
<dbReference type="OrthoDB" id="66369at2759"/>
<organism evidence="2 3">
    <name type="scientific">Anaeramoeba ignava</name>
    <name type="common">Anaerobic marine amoeba</name>
    <dbReference type="NCBI Taxonomy" id="1746090"/>
    <lineage>
        <taxon>Eukaryota</taxon>
        <taxon>Metamonada</taxon>
        <taxon>Anaeramoebidae</taxon>
        <taxon>Anaeramoeba</taxon>
    </lineage>
</organism>
<dbReference type="Proteomes" id="UP001149090">
    <property type="component" value="Unassembled WGS sequence"/>
</dbReference>
<feature type="domain" description="Tyrosine specific protein phosphatases" evidence="1">
    <location>
        <begin position="178"/>
        <end position="210"/>
    </location>
</feature>
<dbReference type="Pfam" id="PF14566">
    <property type="entry name" value="PTPlike_phytase"/>
    <property type="match status" value="1"/>
</dbReference>
<reference evidence="2" key="1">
    <citation type="submission" date="2022-10" db="EMBL/GenBank/DDBJ databases">
        <title>Novel sulphate-reducing endosymbionts in the free-living metamonad Anaeramoeba.</title>
        <authorList>
            <person name="Jerlstrom-Hultqvist J."/>
            <person name="Cepicka I."/>
            <person name="Gallot-Lavallee L."/>
            <person name="Salas-Leiva D."/>
            <person name="Curtis B.A."/>
            <person name="Zahonova K."/>
            <person name="Pipaliya S."/>
            <person name="Dacks J."/>
            <person name="Roger A.J."/>
        </authorList>
    </citation>
    <scope>NUCLEOTIDE SEQUENCE</scope>
    <source>
        <strain evidence="2">BMAN</strain>
    </source>
</reference>
<dbReference type="PROSITE" id="PS00383">
    <property type="entry name" value="TYR_PHOSPHATASE_1"/>
    <property type="match status" value="1"/>
</dbReference>